<dbReference type="PROSITE" id="PS01125">
    <property type="entry name" value="ROK"/>
    <property type="match status" value="1"/>
</dbReference>
<organism evidence="2 3">
    <name type="scientific">Kineococcus endophyticus</name>
    <dbReference type="NCBI Taxonomy" id="1181883"/>
    <lineage>
        <taxon>Bacteria</taxon>
        <taxon>Bacillati</taxon>
        <taxon>Actinomycetota</taxon>
        <taxon>Actinomycetes</taxon>
        <taxon>Kineosporiales</taxon>
        <taxon>Kineosporiaceae</taxon>
        <taxon>Kineococcus</taxon>
    </lineage>
</organism>
<dbReference type="Pfam" id="PF00480">
    <property type="entry name" value="ROK"/>
    <property type="match status" value="1"/>
</dbReference>
<dbReference type="Gene3D" id="3.30.420.40">
    <property type="match status" value="3"/>
</dbReference>
<dbReference type="PANTHER" id="PTHR18964">
    <property type="entry name" value="ROK (REPRESSOR, ORF, KINASE) FAMILY"/>
    <property type="match status" value="1"/>
</dbReference>
<gene>
    <name evidence="2" type="ORF">AB1207_15110</name>
</gene>
<dbReference type="InterPro" id="IPR036390">
    <property type="entry name" value="WH_DNA-bd_sf"/>
</dbReference>
<keyword evidence="3" id="KW-1185">Reference proteome</keyword>
<evidence type="ECO:0000256" key="1">
    <source>
        <dbReference type="ARBA" id="ARBA00006479"/>
    </source>
</evidence>
<protein>
    <submittedName>
        <fullName evidence="2">ROK family transcriptional regulator</fullName>
    </submittedName>
</protein>
<accession>A0ABV3P997</accession>
<dbReference type="PANTHER" id="PTHR18964:SF149">
    <property type="entry name" value="BIFUNCTIONAL UDP-N-ACETYLGLUCOSAMINE 2-EPIMERASE_N-ACETYLMANNOSAMINE KINASE"/>
    <property type="match status" value="1"/>
</dbReference>
<dbReference type="InterPro" id="IPR000600">
    <property type="entry name" value="ROK"/>
</dbReference>
<proteinExistence type="inferred from homology"/>
<dbReference type="Gene3D" id="1.10.10.10">
    <property type="entry name" value="Winged helix-like DNA-binding domain superfamily/Winged helix DNA-binding domain"/>
    <property type="match status" value="1"/>
</dbReference>
<evidence type="ECO:0000313" key="2">
    <source>
        <dbReference type="EMBL" id="MEW9266080.1"/>
    </source>
</evidence>
<evidence type="ECO:0000313" key="3">
    <source>
        <dbReference type="Proteomes" id="UP001555826"/>
    </source>
</evidence>
<dbReference type="InterPro" id="IPR049874">
    <property type="entry name" value="ROK_cs"/>
</dbReference>
<dbReference type="InterPro" id="IPR043129">
    <property type="entry name" value="ATPase_NBD"/>
</dbReference>
<dbReference type="InterPro" id="IPR036388">
    <property type="entry name" value="WH-like_DNA-bd_sf"/>
</dbReference>
<name>A0ABV3P997_9ACTN</name>
<dbReference type="SUPFAM" id="SSF46785">
    <property type="entry name" value="Winged helix' DNA-binding domain"/>
    <property type="match status" value="1"/>
</dbReference>
<dbReference type="EMBL" id="JBFNQN010000010">
    <property type="protein sequence ID" value="MEW9266080.1"/>
    <property type="molecule type" value="Genomic_DNA"/>
</dbReference>
<comment type="similarity">
    <text evidence="1">Belongs to the ROK (NagC/XylR) family.</text>
</comment>
<sequence length="389" mass="39986">MSEPATTSDARPPQWRRAMVSGRLRATVVPAQARAHNRAVLLSLLFHDGPASRADLARSTGLTRVTVSEIVGDLLAEGLVAELGLRPEGRVGKPAMMVGLRTTEHFVLAVDLQSQPTARAAVLDLGGAVVHEETTDLGGRTGRAALETVADLAARVLHDSGRPVVGAGVASPGVVDAHGVVRDSANLDWNEVHLAEHLGTRLGTGVHVANDADAAALAEFTYADASTSGFLLVAIGRGVGAGLVLDGNLVRGHGLAAGEIGHLTVNPRGPQCSCGRRGCLETYLGLPHLQSAVEGRTASGRRSALRDAGRRLGAVLAPVVAALNLEEVLLTGPPELLDGPLLEATREFVASACLPATSGTVDLRMARLGEAGILQGAAALVLSGEFGFG</sequence>
<dbReference type="SUPFAM" id="SSF53067">
    <property type="entry name" value="Actin-like ATPase domain"/>
    <property type="match status" value="1"/>
</dbReference>
<comment type="caution">
    <text evidence="2">The sequence shown here is derived from an EMBL/GenBank/DDBJ whole genome shotgun (WGS) entry which is preliminary data.</text>
</comment>
<reference evidence="2 3" key="1">
    <citation type="submission" date="2024-07" db="EMBL/GenBank/DDBJ databases">
        <authorList>
            <person name="Thanompreechachai J."/>
            <person name="Duangmal K."/>
        </authorList>
    </citation>
    <scope>NUCLEOTIDE SEQUENCE [LARGE SCALE GENOMIC DNA]</scope>
    <source>
        <strain evidence="2 3">KCTC 19886</strain>
    </source>
</reference>
<dbReference type="Proteomes" id="UP001555826">
    <property type="component" value="Unassembled WGS sequence"/>
</dbReference>
<dbReference type="RefSeq" id="WP_367639207.1">
    <property type="nucleotide sequence ID" value="NZ_JBFNQN010000010.1"/>
</dbReference>